<feature type="transmembrane region" description="Helical" evidence="1">
    <location>
        <begin position="29"/>
        <end position="53"/>
    </location>
</feature>
<evidence type="ECO:0000313" key="3">
    <source>
        <dbReference type="Proteomes" id="UP001610563"/>
    </source>
</evidence>
<keyword evidence="1" id="KW-0472">Membrane</keyword>
<keyword evidence="1" id="KW-1133">Transmembrane helix</keyword>
<keyword evidence="1" id="KW-0812">Transmembrane</keyword>
<organism evidence="2 3">
    <name type="scientific">Aspergillus keveii</name>
    <dbReference type="NCBI Taxonomy" id="714993"/>
    <lineage>
        <taxon>Eukaryota</taxon>
        <taxon>Fungi</taxon>
        <taxon>Dikarya</taxon>
        <taxon>Ascomycota</taxon>
        <taxon>Pezizomycotina</taxon>
        <taxon>Eurotiomycetes</taxon>
        <taxon>Eurotiomycetidae</taxon>
        <taxon>Eurotiales</taxon>
        <taxon>Aspergillaceae</taxon>
        <taxon>Aspergillus</taxon>
        <taxon>Aspergillus subgen. Nidulantes</taxon>
    </lineage>
</organism>
<dbReference type="EMBL" id="JBFTWV010000004">
    <property type="protein sequence ID" value="KAL2800378.1"/>
    <property type="molecule type" value="Genomic_DNA"/>
</dbReference>
<dbReference type="PANTHER" id="PTHR35394">
    <property type="entry name" value="DUF3176 DOMAIN-CONTAINING PROTEIN"/>
    <property type="match status" value="1"/>
</dbReference>
<keyword evidence="3" id="KW-1185">Reference proteome</keyword>
<dbReference type="PANTHER" id="PTHR35394:SF5">
    <property type="entry name" value="DUF3176 DOMAIN-CONTAINING PROTEIN"/>
    <property type="match status" value="1"/>
</dbReference>
<name>A0ABR4GMT4_9EURO</name>
<sequence>MSAETDSCPTQGPAAHHRMIPRPRIVDTWFYKVLAMMFSLMCFTGIVASLMVYDNNPAPGFFYGLTLNGIISLLAAASKSSLIFVIAEFIGQLKWLWFYESD</sequence>
<dbReference type="Proteomes" id="UP001610563">
    <property type="component" value="Unassembled WGS sequence"/>
</dbReference>
<evidence type="ECO:0000313" key="2">
    <source>
        <dbReference type="EMBL" id="KAL2800378.1"/>
    </source>
</evidence>
<gene>
    <name evidence="2" type="ORF">BJX66DRAFT_332517</name>
</gene>
<dbReference type="InterPro" id="IPR021514">
    <property type="entry name" value="DUF3176"/>
</dbReference>
<proteinExistence type="predicted"/>
<dbReference type="Pfam" id="PF11374">
    <property type="entry name" value="DUF3176"/>
    <property type="match status" value="1"/>
</dbReference>
<reference evidence="2 3" key="1">
    <citation type="submission" date="2024-07" db="EMBL/GenBank/DDBJ databases">
        <title>Section-level genome sequencing and comparative genomics of Aspergillus sections Usti and Cavernicolus.</title>
        <authorList>
            <consortium name="Lawrence Berkeley National Laboratory"/>
            <person name="Nybo J.L."/>
            <person name="Vesth T.C."/>
            <person name="Theobald S."/>
            <person name="Frisvad J.C."/>
            <person name="Larsen T.O."/>
            <person name="Kjaerboelling I."/>
            <person name="Rothschild-Mancinelli K."/>
            <person name="Lyhne E.K."/>
            <person name="Kogle M.E."/>
            <person name="Barry K."/>
            <person name="Clum A."/>
            <person name="Na H."/>
            <person name="Ledsgaard L."/>
            <person name="Lin J."/>
            <person name="Lipzen A."/>
            <person name="Kuo A."/>
            <person name="Riley R."/>
            <person name="Mondo S."/>
            <person name="Labutti K."/>
            <person name="Haridas S."/>
            <person name="Pangalinan J."/>
            <person name="Salamov A.A."/>
            <person name="Simmons B.A."/>
            <person name="Magnuson J.K."/>
            <person name="Chen J."/>
            <person name="Drula E."/>
            <person name="Henrissat B."/>
            <person name="Wiebenga A."/>
            <person name="Lubbers R.J."/>
            <person name="Gomes A.C."/>
            <person name="Makela M.R."/>
            <person name="Stajich J."/>
            <person name="Grigoriev I.V."/>
            <person name="Mortensen U.H."/>
            <person name="De Vries R.P."/>
            <person name="Baker S.E."/>
            <person name="Andersen M.R."/>
        </authorList>
    </citation>
    <scope>NUCLEOTIDE SEQUENCE [LARGE SCALE GENOMIC DNA]</scope>
    <source>
        <strain evidence="2 3">CBS 209.92</strain>
    </source>
</reference>
<comment type="caution">
    <text evidence="2">The sequence shown here is derived from an EMBL/GenBank/DDBJ whole genome shotgun (WGS) entry which is preliminary data.</text>
</comment>
<protein>
    <submittedName>
        <fullName evidence="2">Uncharacterized protein</fullName>
    </submittedName>
</protein>
<accession>A0ABR4GMT4</accession>
<feature type="transmembrane region" description="Helical" evidence="1">
    <location>
        <begin position="65"/>
        <end position="87"/>
    </location>
</feature>
<evidence type="ECO:0000256" key="1">
    <source>
        <dbReference type="SAM" id="Phobius"/>
    </source>
</evidence>